<sequence>MARQQAPAKKATVYRLSRPGNEPLELCIQRKYVENEDDFQMRDVSIGGTESLLITGKISTDEPRWMPHLVSLVGHNPTLKNLTSAAALIVPLQEYDYALTWGFGHILLNPLFLDNGFGLRFAIRKASPDQVRSLTSHTMDTLARTARTSVPSGASLDAFGVEEIGEVISRLVGRISVSGLTAAAGKADSYATVRGADGLSLPLAKSPQNLLADLRYLHDTVENEPPAKGLEHFEHTRPLRPGAPEIDQLQRLLSQALEPGSPLIALTWPAEWQEGDHGEADSYKIRGAGAGREEQPDELELHHLLQPLSHREASTRFDALKRITVQGLNSDGFSISRAIHGDKWITFQIDNEGKRYVFHQGRWFDIGGAYLDLLRQKVEKIMAKRSNLLVSDWPQEVKPKGNIGVAVEGRYNLLVQHDDPRFLRLDTKLLYTMQHTKGFEVCDLLGPDDELIHVKRMDGSVSASHLFNQALVAVEALRRQPDTVSKMQEVVRRESEGKRDIPDDFQPTKVVLAFGGRPATPEALFTFSQVTLARCAQRLAELEVELEILEIKDTPKILKEDLSLE</sequence>
<dbReference type="InterPro" id="IPR026487">
    <property type="entry name" value="CHP04141"/>
</dbReference>
<accession>A0ABZ0K8I5</accession>
<proteinExistence type="predicted"/>
<reference evidence="1" key="2">
    <citation type="submission" date="2023-10" db="EMBL/GenBank/DDBJ databases">
        <authorList>
            <person name="guan w."/>
        </authorList>
    </citation>
    <scope>NUCLEOTIDE SEQUENCE</scope>
    <source>
        <strain evidence="1">CICC 11043</strain>
    </source>
</reference>
<reference evidence="1 3" key="1">
    <citation type="journal article" date="2021" name="J. Microbiol. Biotechnol.">
        <title>An Efficient Markerless Deletion System Suitable for the Industrial Strains of Streptomyces.</title>
        <authorList>
            <person name="Dong J."/>
            <person name="Wei J."/>
            <person name="Li H."/>
            <person name="Zhao S."/>
            <person name="Guan W."/>
        </authorList>
    </citation>
    <scope>NUCLEOTIDE SEQUENCE [LARGE SCALE GENOMIC DNA]</scope>
    <source>
        <strain evidence="1 3">CICC 11043</strain>
    </source>
</reference>
<name>A0ABZ0K8I5_STRC4</name>
<protein>
    <submittedName>
        <fullName evidence="1">DUF6119 family protein</fullName>
    </submittedName>
</protein>
<dbReference type="EMBL" id="CP137524">
    <property type="protein sequence ID" value="WOT34288.1"/>
    <property type="molecule type" value="Genomic_DNA"/>
</dbReference>
<evidence type="ECO:0000313" key="2">
    <source>
        <dbReference type="EMBL" id="WOT34312.1"/>
    </source>
</evidence>
<dbReference type="RefSeq" id="WP_317924702.1">
    <property type="nucleotide sequence ID" value="NZ_CP137524.1"/>
</dbReference>
<evidence type="ECO:0000313" key="3">
    <source>
        <dbReference type="Proteomes" id="UP001305002"/>
    </source>
</evidence>
<gene>
    <name evidence="1" type="ORF">R5U08_09115</name>
    <name evidence="2" type="ORF">R5U08_09260</name>
</gene>
<dbReference type="EMBL" id="CP137524">
    <property type="protein sequence ID" value="WOT34312.1"/>
    <property type="molecule type" value="Genomic_DNA"/>
</dbReference>
<dbReference type="Pfam" id="PF19614">
    <property type="entry name" value="DUF6119"/>
    <property type="match status" value="1"/>
</dbReference>
<organism evidence="1 3">
    <name type="scientific">Streptomyces coeruleorubidus</name>
    <dbReference type="NCBI Taxonomy" id="116188"/>
    <lineage>
        <taxon>Bacteria</taxon>
        <taxon>Bacillati</taxon>
        <taxon>Actinomycetota</taxon>
        <taxon>Actinomycetes</taxon>
        <taxon>Kitasatosporales</taxon>
        <taxon>Streptomycetaceae</taxon>
        <taxon>Streptomyces</taxon>
    </lineage>
</organism>
<reference evidence="1" key="3">
    <citation type="journal article" date="2024" name="Microb. Biotechnol.">
        <title>The involvement of multiple ABC transporters in daunorubicin efflux in Streptomyces coeruleorubidus.</title>
        <authorList>
            <person name="Dong J."/>
            <person name="Ning J."/>
            <person name="Tian Y."/>
            <person name="Li H."/>
            <person name="Chen H."/>
            <person name="Guan W."/>
        </authorList>
    </citation>
    <scope>NUCLEOTIDE SEQUENCE</scope>
    <source>
        <strain evidence="1">CICC 11043</strain>
    </source>
</reference>
<keyword evidence="3" id="KW-1185">Reference proteome</keyword>
<dbReference type="NCBIfam" id="TIGR04141">
    <property type="entry name" value="TIGR04141 family sporadically distributed protein"/>
    <property type="match status" value="1"/>
</dbReference>
<evidence type="ECO:0000313" key="1">
    <source>
        <dbReference type="EMBL" id="WOT34288.1"/>
    </source>
</evidence>
<dbReference type="Proteomes" id="UP001305002">
    <property type="component" value="Chromosome"/>
</dbReference>